<dbReference type="Pfam" id="PF13202">
    <property type="entry name" value="EF-hand_5"/>
    <property type="match status" value="1"/>
</dbReference>
<keyword evidence="3" id="KW-0472">Membrane</keyword>
<feature type="region of interest" description="Disordered" evidence="2">
    <location>
        <begin position="437"/>
        <end position="456"/>
    </location>
</feature>
<evidence type="ECO:0000256" key="4">
    <source>
        <dbReference type="SAM" id="SignalP"/>
    </source>
</evidence>
<feature type="signal peptide" evidence="4">
    <location>
        <begin position="1"/>
        <end position="22"/>
    </location>
</feature>
<protein>
    <recommendedName>
        <fullName evidence="5">EF-hand domain-containing protein</fullName>
    </recommendedName>
</protein>
<organism evidence="6 7">
    <name type="scientific">Chrysophaeum taylorii</name>
    <dbReference type="NCBI Taxonomy" id="2483200"/>
    <lineage>
        <taxon>Eukaryota</taxon>
        <taxon>Sar</taxon>
        <taxon>Stramenopiles</taxon>
        <taxon>Ochrophyta</taxon>
        <taxon>Pelagophyceae</taxon>
        <taxon>Pelagomonadales</taxon>
        <taxon>Pelagomonadaceae</taxon>
        <taxon>Chrysophaeum</taxon>
    </lineage>
</organism>
<evidence type="ECO:0000313" key="6">
    <source>
        <dbReference type="EMBL" id="KAJ8611671.1"/>
    </source>
</evidence>
<dbReference type="GO" id="GO:0005509">
    <property type="term" value="F:calcium ion binding"/>
    <property type="evidence" value="ECO:0007669"/>
    <property type="project" value="InterPro"/>
</dbReference>
<dbReference type="Proteomes" id="UP001230188">
    <property type="component" value="Unassembled WGS sequence"/>
</dbReference>
<proteinExistence type="predicted"/>
<feature type="transmembrane region" description="Helical" evidence="3">
    <location>
        <begin position="415"/>
        <end position="433"/>
    </location>
</feature>
<keyword evidence="4" id="KW-0732">Signal</keyword>
<dbReference type="AlphaFoldDB" id="A0AAD7UM38"/>
<feature type="chain" id="PRO_5042135365" description="EF-hand domain-containing protein" evidence="4">
    <location>
        <begin position="23"/>
        <end position="559"/>
    </location>
</feature>
<evidence type="ECO:0000256" key="2">
    <source>
        <dbReference type="SAM" id="MobiDB-lite"/>
    </source>
</evidence>
<evidence type="ECO:0000256" key="1">
    <source>
        <dbReference type="ARBA" id="ARBA00022837"/>
    </source>
</evidence>
<keyword evidence="1" id="KW-0106">Calcium</keyword>
<reference evidence="6" key="1">
    <citation type="submission" date="2023-01" db="EMBL/GenBank/DDBJ databases">
        <title>Metagenome sequencing of chrysophaentin producing Chrysophaeum taylorii.</title>
        <authorList>
            <person name="Davison J."/>
            <person name="Bewley C."/>
        </authorList>
    </citation>
    <scope>NUCLEOTIDE SEQUENCE</scope>
    <source>
        <strain evidence="6">NIES-1699</strain>
    </source>
</reference>
<dbReference type="EMBL" id="JAQMWT010000066">
    <property type="protein sequence ID" value="KAJ8611671.1"/>
    <property type="molecule type" value="Genomic_DNA"/>
</dbReference>
<evidence type="ECO:0000256" key="3">
    <source>
        <dbReference type="SAM" id="Phobius"/>
    </source>
</evidence>
<name>A0AAD7UM38_9STRA</name>
<dbReference type="InterPro" id="IPR002048">
    <property type="entry name" value="EF_hand_dom"/>
</dbReference>
<dbReference type="PROSITE" id="PS00018">
    <property type="entry name" value="EF_HAND_1"/>
    <property type="match status" value="3"/>
</dbReference>
<gene>
    <name evidence="6" type="ORF">CTAYLR_007897</name>
</gene>
<evidence type="ECO:0000259" key="5">
    <source>
        <dbReference type="Pfam" id="PF13202"/>
    </source>
</evidence>
<dbReference type="Gene3D" id="1.10.238.10">
    <property type="entry name" value="EF-hand"/>
    <property type="match status" value="2"/>
</dbReference>
<evidence type="ECO:0000313" key="7">
    <source>
        <dbReference type="Proteomes" id="UP001230188"/>
    </source>
</evidence>
<sequence length="559" mass="61405">MWKKRASSLIASLVLGVGATGGALGPYRGDGRARTPRTLDFADGWALLPEFRHVFEIIGELPADTNKDGALSEAELTAHYGESSAKRVMELDTSGDGLVEPREVHEALATRLTEFEDVFRLIGVLPADLDADGAVSEAEIAAKYGDEAAKRVMLLDANADGRVSLSELHAARGSRELRGDANADGRLSPSELRDWGSEVFDEFDLDKDGDIETHEILRHEADYRSDGLFGRFVDAFGSFKYLTPRADIRRMWSVLKNLECACTTLDFVEVVNTPCLVNAALDHLLDAAPAVADITCRFPDPNATLLTADELSATADAVLVRLPDLTGDIVFRDFAAFVQRDVPAEVTGAISHLVDAGAFTMARSLVVQQLVIRGLQRDLPELARDAAHRRYVIENQQRTARRYQKKVVYNSVAQWTAYFTVMFLILTYIYVAASSPQPHPRNRAPRSPATNQFASSTPQPIFPDAVDALARHQLLRAYVAAALAENKTTTIKSPIIDLLFRDPPLPNLDAHVELGDDLFDLAQEAGRRDAPAIDTPNFLDLATKTIADLDARRRANMQE</sequence>
<keyword evidence="7" id="KW-1185">Reference proteome</keyword>
<dbReference type="SUPFAM" id="SSF47473">
    <property type="entry name" value="EF-hand"/>
    <property type="match status" value="1"/>
</dbReference>
<dbReference type="InterPro" id="IPR018247">
    <property type="entry name" value="EF_Hand_1_Ca_BS"/>
</dbReference>
<keyword evidence="3" id="KW-1133">Transmembrane helix</keyword>
<comment type="caution">
    <text evidence="6">The sequence shown here is derived from an EMBL/GenBank/DDBJ whole genome shotgun (WGS) entry which is preliminary data.</text>
</comment>
<feature type="domain" description="EF-hand" evidence="5">
    <location>
        <begin position="199"/>
        <end position="216"/>
    </location>
</feature>
<keyword evidence="3" id="KW-0812">Transmembrane</keyword>
<accession>A0AAD7UM38</accession>
<dbReference type="InterPro" id="IPR011992">
    <property type="entry name" value="EF-hand-dom_pair"/>
</dbReference>